<feature type="domain" description="HAMP" evidence="25">
    <location>
        <begin position="122"/>
        <end position="180"/>
    </location>
</feature>
<dbReference type="STRING" id="479433.Caci_1033"/>
<dbReference type="InterPro" id="IPR003594">
    <property type="entry name" value="HATPase_dom"/>
</dbReference>
<dbReference type="KEGG" id="cai:Caci_1033"/>
<dbReference type="PANTHER" id="PTHR44936">
    <property type="entry name" value="SENSOR PROTEIN CREC"/>
    <property type="match status" value="1"/>
</dbReference>
<dbReference type="CDD" id="cd00075">
    <property type="entry name" value="HATPase"/>
    <property type="match status" value="1"/>
</dbReference>
<dbReference type="HOGENOM" id="CLU_000445_89_3_11"/>
<dbReference type="InterPro" id="IPR050980">
    <property type="entry name" value="2C_sensor_his_kinase"/>
</dbReference>
<evidence type="ECO:0000256" key="2">
    <source>
        <dbReference type="ARBA" id="ARBA00001936"/>
    </source>
</evidence>
<evidence type="ECO:0000313" key="27">
    <source>
        <dbReference type="Proteomes" id="UP000000851"/>
    </source>
</evidence>
<feature type="transmembrane region" description="Helical" evidence="23">
    <location>
        <begin position="28"/>
        <end position="52"/>
    </location>
</feature>
<dbReference type="SMART" id="SM00387">
    <property type="entry name" value="HATPase_c"/>
    <property type="match status" value="1"/>
</dbReference>
<keyword evidence="15" id="KW-0904">Protein phosphatase</keyword>
<evidence type="ECO:0000313" key="26">
    <source>
        <dbReference type="EMBL" id="ACU69959.1"/>
    </source>
</evidence>
<dbReference type="GO" id="GO:0000155">
    <property type="term" value="F:phosphorelay sensor kinase activity"/>
    <property type="evidence" value="ECO:0007669"/>
    <property type="project" value="InterPro"/>
</dbReference>
<dbReference type="Gene3D" id="1.10.287.130">
    <property type="match status" value="1"/>
</dbReference>
<evidence type="ECO:0000256" key="5">
    <source>
        <dbReference type="ARBA" id="ARBA00012438"/>
    </source>
</evidence>
<dbReference type="Gene3D" id="6.10.340.10">
    <property type="match status" value="1"/>
</dbReference>
<keyword evidence="13" id="KW-0067">ATP-binding</keyword>
<evidence type="ECO:0000256" key="10">
    <source>
        <dbReference type="ARBA" id="ARBA00022741"/>
    </source>
</evidence>
<evidence type="ECO:0000256" key="19">
    <source>
        <dbReference type="ARBA" id="ARBA00023026"/>
    </source>
</evidence>
<evidence type="ECO:0000256" key="16">
    <source>
        <dbReference type="ARBA" id="ARBA00022989"/>
    </source>
</evidence>
<dbReference type="CDD" id="cd06225">
    <property type="entry name" value="HAMP"/>
    <property type="match status" value="1"/>
</dbReference>
<dbReference type="OrthoDB" id="3224230at2"/>
<gene>
    <name evidence="26" type="ordered locus">Caci_1033</name>
</gene>
<evidence type="ECO:0000256" key="17">
    <source>
        <dbReference type="ARBA" id="ARBA00023012"/>
    </source>
</evidence>
<evidence type="ECO:0000256" key="1">
    <source>
        <dbReference type="ARBA" id="ARBA00000085"/>
    </source>
</evidence>
<evidence type="ECO:0000256" key="18">
    <source>
        <dbReference type="ARBA" id="ARBA00023016"/>
    </source>
</evidence>
<evidence type="ECO:0000256" key="11">
    <source>
        <dbReference type="ARBA" id="ARBA00022777"/>
    </source>
</evidence>
<dbReference type="GO" id="GO:0005524">
    <property type="term" value="F:ATP binding"/>
    <property type="evidence" value="ECO:0007669"/>
    <property type="project" value="UniProtKB-KW"/>
</dbReference>
<evidence type="ECO:0000256" key="15">
    <source>
        <dbReference type="ARBA" id="ARBA00022912"/>
    </source>
</evidence>
<evidence type="ECO:0000259" key="25">
    <source>
        <dbReference type="PROSITE" id="PS50885"/>
    </source>
</evidence>
<dbReference type="SUPFAM" id="SSF55874">
    <property type="entry name" value="ATPase domain of HSP90 chaperone/DNA topoisomerase II/histidine kinase"/>
    <property type="match status" value="1"/>
</dbReference>
<sequence precursor="true">MSLTSSARSSGHRLANPGRVSKLSIRALLALVQGALAVLACVLLLAITYVLFDRQLPSNPVLKADVTIAVQDPVPRPDPSLGRQAGSFLSKDAVLDQLLVQGGLALGAVAVAATGLAWLTAGRMLRPLHRITATAGRIAGAPAADRGLHERIALNGPADEVKELADTFDLMLSRLDQSFDSQRRFIGNASHELRTPLGLNQALIELALQRTDTTPEMRRLGETLLEVNSRHERLIDGLLVLARSEGEPGQGSFVDLADIAEHVVEQTPAGDVEVTCAVEEAPAIGNPVLLERLVQNLVENGIRYNIRHRGWVRVTTGTAADGSTRLQVSNTGPIVPRHEIPTLFEPFRRLGGERPSGRSHGTSGAGLGLSIVRAVSRAHGGDVQAEPRDGGGLIVTVTLPRAE</sequence>
<dbReference type="SUPFAM" id="SSF158472">
    <property type="entry name" value="HAMP domain-like"/>
    <property type="match status" value="1"/>
</dbReference>
<keyword evidence="11 26" id="KW-0418">Kinase</keyword>
<evidence type="ECO:0000256" key="4">
    <source>
        <dbReference type="ARBA" id="ARBA00004651"/>
    </source>
</evidence>
<dbReference type="eggNOG" id="COG2205">
    <property type="taxonomic scope" value="Bacteria"/>
</dbReference>
<evidence type="ECO:0000256" key="21">
    <source>
        <dbReference type="ARBA" id="ARBA00040454"/>
    </source>
</evidence>
<dbReference type="SMART" id="SM00304">
    <property type="entry name" value="HAMP"/>
    <property type="match status" value="1"/>
</dbReference>
<keyword evidence="10" id="KW-0547">Nucleotide-binding</keyword>
<dbReference type="Pfam" id="PF00512">
    <property type="entry name" value="HisKA"/>
    <property type="match status" value="1"/>
</dbReference>
<evidence type="ECO:0000256" key="20">
    <source>
        <dbReference type="ARBA" id="ARBA00023211"/>
    </source>
</evidence>
<keyword evidence="14" id="KW-0460">Magnesium</keyword>
<dbReference type="InParanoid" id="C7Q499"/>
<comment type="catalytic activity">
    <reaction evidence="1">
        <text>ATP + protein L-histidine = ADP + protein N-phospho-L-histidine.</text>
        <dbReference type="EC" id="2.7.13.3"/>
    </reaction>
</comment>
<organism evidence="26 27">
    <name type="scientific">Catenulispora acidiphila (strain DSM 44928 / JCM 14897 / NBRC 102108 / NRRL B-24433 / ID139908)</name>
    <dbReference type="NCBI Taxonomy" id="479433"/>
    <lineage>
        <taxon>Bacteria</taxon>
        <taxon>Bacillati</taxon>
        <taxon>Actinomycetota</taxon>
        <taxon>Actinomycetes</taxon>
        <taxon>Catenulisporales</taxon>
        <taxon>Catenulisporaceae</taxon>
        <taxon>Catenulispora</taxon>
    </lineage>
</organism>
<accession>C7Q499</accession>
<dbReference type="InterPro" id="IPR005467">
    <property type="entry name" value="His_kinase_dom"/>
</dbReference>
<dbReference type="SUPFAM" id="SSF47384">
    <property type="entry name" value="Homodimeric domain of signal transducing histidine kinase"/>
    <property type="match status" value="1"/>
</dbReference>
<keyword evidence="9 23" id="KW-0812">Transmembrane</keyword>
<evidence type="ECO:0000256" key="9">
    <source>
        <dbReference type="ARBA" id="ARBA00022692"/>
    </source>
</evidence>
<dbReference type="PANTHER" id="PTHR44936:SF9">
    <property type="entry name" value="SENSOR PROTEIN CREC"/>
    <property type="match status" value="1"/>
</dbReference>
<dbReference type="PRINTS" id="PR00344">
    <property type="entry name" value="BCTRLSENSOR"/>
</dbReference>
<dbReference type="EMBL" id="CP001700">
    <property type="protein sequence ID" value="ACU69959.1"/>
    <property type="molecule type" value="Genomic_DNA"/>
</dbReference>
<keyword evidence="7" id="KW-0597">Phosphoprotein</keyword>
<keyword evidence="6" id="KW-1003">Cell membrane</keyword>
<dbReference type="InterPro" id="IPR004358">
    <property type="entry name" value="Sig_transdc_His_kin-like_C"/>
</dbReference>
<dbReference type="PROSITE" id="PS50109">
    <property type="entry name" value="HIS_KIN"/>
    <property type="match status" value="1"/>
</dbReference>
<evidence type="ECO:0000256" key="6">
    <source>
        <dbReference type="ARBA" id="ARBA00022475"/>
    </source>
</evidence>
<name>C7Q499_CATAD</name>
<feature type="transmembrane region" description="Helical" evidence="23">
    <location>
        <begin position="98"/>
        <end position="121"/>
    </location>
</feature>
<evidence type="ECO:0000256" key="22">
    <source>
        <dbReference type="ARBA" id="ARBA00041776"/>
    </source>
</evidence>
<comment type="cofactor">
    <cofactor evidence="3">
        <name>Mg(2+)</name>
        <dbReference type="ChEBI" id="CHEBI:18420"/>
    </cofactor>
</comment>
<evidence type="ECO:0000256" key="12">
    <source>
        <dbReference type="ARBA" id="ARBA00022801"/>
    </source>
</evidence>
<evidence type="ECO:0000256" key="3">
    <source>
        <dbReference type="ARBA" id="ARBA00001946"/>
    </source>
</evidence>
<dbReference type="AlphaFoldDB" id="C7Q499"/>
<evidence type="ECO:0000256" key="13">
    <source>
        <dbReference type="ARBA" id="ARBA00022840"/>
    </source>
</evidence>
<dbReference type="CDD" id="cd00082">
    <property type="entry name" value="HisKA"/>
    <property type="match status" value="1"/>
</dbReference>
<keyword evidence="20" id="KW-0464">Manganese</keyword>
<keyword evidence="12" id="KW-0378">Hydrolase</keyword>
<evidence type="ECO:0000256" key="14">
    <source>
        <dbReference type="ARBA" id="ARBA00022842"/>
    </source>
</evidence>
<keyword evidence="27" id="KW-1185">Reference proteome</keyword>
<dbReference type="PROSITE" id="PS50885">
    <property type="entry name" value="HAMP"/>
    <property type="match status" value="1"/>
</dbReference>
<dbReference type="InterPro" id="IPR003661">
    <property type="entry name" value="HisK_dim/P_dom"/>
</dbReference>
<dbReference type="SMART" id="SM00388">
    <property type="entry name" value="HisKA"/>
    <property type="match status" value="1"/>
</dbReference>
<dbReference type="Gene3D" id="3.30.565.10">
    <property type="entry name" value="Histidine kinase-like ATPase, C-terminal domain"/>
    <property type="match status" value="1"/>
</dbReference>
<dbReference type="Pfam" id="PF00672">
    <property type="entry name" value="HAMP"/>
    <property type="match status" value="1"/>
</dbReference>
<dbReference type="Pfam" id="PF02518">
    <property type="entry name" value="HATPase_c"/>
    <property type="match status" value="1"/>
</dbReference>
<keyword evidence="17" id="KW-0902">Two-component regulatory system</keyword>
<reference evidence="26 27" key="1">
    <citation type="journal article" date="2009" name="Stand. Genomic Sci.">
        <title>Complete genome sequence of Catenulispora acidiphila type strain (ID 139908).</title>
        <authorList>
            <person name="Copeland A."/>
            <person name="Lapidus A."/>
            <person name="Glavina Del Rio T."/>
            <person name="Nolan M."/>
            <person name="Lucas S."/>
            <person name="Chen F."/>
            <person name="Tice H."/>
            <person name="Cheng J.F."/>
            <person name="Bruce D."/>
            <person name="Goodwin L."/>
            <person name="Pitluck S."/>
            <person name="Mikhailova N."/>
            <person name="Pati A."/>
            <person name="Ivanova N."/>
            <person name="Mavromatis K."/>
            <person name="Chen A."/>
            <person name="Palaniappan K."/>
            <person name="Chain P."/>
            <person name="Land M."/>
            <person name="Hauser L."/>
            <person name="Chang Y.J."/>
            <person name="Jeffries C.D."/>
            <person name="Chertkov O."/>
            <person name="Brettin T."/>
            <person name="Detter J.C."/>
            <person name="Han C."/>
            <person name="Ali Z."/>
            <person name="Tindall B.J."/>
            <person name="Goker M."/>
            <person name="Bristow J."/>
            <person name="Eisen J.A."/>
            <person name="Markowitz V."/>
            <person name="Hugenholtz P."/>
            <person name="Kyrpides N.C."/>
            <person name="Klenk H.P."/>
        </authorList>
    </citation>
    <scope>NUCLEOTIDE SEQUENCE [LARGE SCALE GENOMIC DNA]</scope>
    <source>
        <strain evidence="27">DSM 44928 / JCM 14897 / NBRC 102108 / NRRL B-24433 / ID139908</strain>
    </source>
</reference>
<keyword evidence="19" id="KW-0843">Virulence</keyword>
<dbReference type="InterPro" id="IPR036097">
    <property type="entry name" value="HisK_dim/P_sf"/>
</dbReference>
<keyword evidence="18" id="KW-0346">Stress response</keyword>
<comment type="cofactor">
    <cofactor evidence="2">
        <name>Mn(2+)</name>
        <dbReference type="ChEBI" id="CHEBI:29035"/>
    </cofactor>
</comment>
<evidence type="ECO:0000259" key="24">
    <source>
        <dbReference type="PROSITE" id="PS50109"/>
    </source>
</evidence>
<dbReference type="InterPro" id="IPR036890">
    <property type="entry name" value="HATPase_C_sf"/>
</dbReference>
<protein>
    <recommendedName>
        <fullName evidence="21">Signal transduction histidine-protein kinase/phosphatase MprB</fullName>
        <ecNumber evidence="5">2.7.13.3</ecNumber>
    </recommendedName>
    <alternativeName>
        <fullName evidence="22">Mycobacterial persistence regulator B</fullName>
    </alternativeName>
</protein>
<dbReference type="EC" id="2.7.13.3" evidence="5"/>
<dbReference type="GO" id="GO:0005886">
    <property type="term" value="C:plasma membrane"/>
    <property type="evidence" value="ECO:0007669"/>
    <property type="project" value="UniProtKB-SubCell"/>
</dbReference>
<keyword evidence="16 23" id="KW-1133">Transmembrane helix</keyword>
<dbReference type="InterPro" id="IPR003660">
    <property type="entry name" value="HAMP_dom"/>
</dbReference>
<feature type="domain" description="Histidine kinase" evidence="24">
    <location>
        <begin position="188"/>
        <end position="403"/>
    </location>
</feature>
<evidence type="ECO:0000256" key="8">
    <source>
        <dbReference type="ARBA" id="ARBA00022679"/>
    </source>
</evidence>
<proteinExistence type="predicted"/>
<comment type="subcellular location">
    <subcellularLocation>
        <location evidence="4">Cell membrane</location>
        <topology evidence="4">Multi-pass membrane protein</topology>
    </subcellularLocation>
</comment>
<evidence type="ECO:0000256" key="7">
    <source>
        <dbReference type="ARBA" id="ARBA00022553"/>
    </source>
</evidence>
<dbReference type="Proteomes" id="UP000000851">
    <property type="component" value="Chromosome"/>
</dbReference>
<dbReference type="GO" id="GO:0004721">
    <property type="term" value="F:phosphoprotein phosphatase activity"/>
    <property type="evidence" value="ECO:0007669"/>
    <property type="project" value="UniProtKB-KW"/>
</dbReference>
<keyword evidence="8" id="KW-0808">Transferase</keyword>
<keyword evidence="23" id="KW-0472">Membrane</keyword>
<evidence type="ECO:0000256" key="23">
    <source>
        <dbReference type="SAM" id="Phobius"/>
    </source>
</evidence>